<reference evidence="1 2" key="1">
    <citation type="submission" date="2020-04" db="EMBL/GenBank/DDBJ databases">
        <title>MicrobeNet Type strains.</title>
        <authorList>
            <person name="Nicholson A.C."/>
        </authorList>
    </citation>
    <scope>NUCLEOTIDE SEQUENCE [LARGE SCALE GENOMIC DNA]</scope>
    <source>
        <strain evidence="1 2">DSM 44956</strain>
    </source>
</reference>
<proteinExistence type="predicted"/>
<evidence type="ECO:0000313" key="2">
    <source>
        <dbReference type="Proteomes" id="UP000540698"/>
    </source>
</evidence>
<comment type="caution">
    <text evidence="1">The sequence shown here is derived from an EMBL/GenBank/DDBJ whole genome shotgun (WGS) entry which is preliminary data.</text>
</comment>
<accession>A0A7X6L9X6</accession>
<name>A0A7X6L9X6_9NOCA</name>
<gene>
    <name evidence="1" type="ORF">HGB38_29885</name>
</gene>
<evidence type="ECO:0000313" key="1">
    <source>
        <dbReference type="EMBL" id="NKY30394.1"/>
    </source>
</evidence>
<dbReference type="AlphaFoldDB" id="A0A7X6L9X6"/>
<dbReference type="RefSeq" id="WP_157114176.1">
    <property type="nucleotide sequence ID" value="NZ_JAAXOS010000017.1"/>
</dbReference>
<dbReference type="EMBL" id="JAAXOS010000017">
    <property type="protein sequence ID" value="NKY30394.1"/>
    <property type="molecule type" value="Genomic_DNA"/>
</dbReference>
<organism evidence="1 2">
    <name type="scientific">Nocardia gamkensis</name>
    <dbReference type="NCBI Taxonomy" id="352869"/>
    <lineage>
        <taxon>Bacteria</taxon>
        <taxon>Bacillati</taxon>
        <taxon>Actinomycetota</taxon>
        <taxon>Actinomycetes</taxon>
        <taxon>Mycobacteriales</taxon>
        <taxon>Nocardiaceae</taxon>
        <taxon>Nocardia</taxon>
    </lineage>
</organism>
<sequence length="55" mass="6046">MANVDAVRLSSELGIDLAQATLRLRRESVPGETKHQTCLRILADEGRKRRGATGK</sequence>
<dbReference type="Proteomes" id="UP000540698">
    <property type="component" value="Unassembled WGS sequence"/>
</dbReference>
<protein>
    <submittedName>
        <fullName evidence="1">Uncharacterized protein</fullName>
    </submittedName>
</protein>
<keyword evidence="2" id="KW-1185">Reference proteome</keyword>